<dbReference type="Proteomes" id="UP000316079">
    <property type="component" value="Unassembled WGS sequence"/>
</dbReference>
<feature type="transmembrane region" description="Helical" evidence="10">
    <location>
        <begin position="165"/>
        <end position="187"/>
    </location>
</feature>
<evidence type="ECO:0000256" key="7">
    <source>
        <dbReference type="ARBA" id="ARBA00022989"/>
    </source>
</evidence>
<keyword evidence="8 10" id="KW-0472">Membrane</keyword>
<dbReference type="Pfam" id="PF08320">
    <property type="entry name" value="PIG-X"/>
    <property type="match status" value="1"/>
</dbReference>
<feature type="chain" id="PRO_5025098114" description="Phosphatidylinositol-glycan biosynthesis class X protein" evidence="10">
    <location>
        <begin position="25"/>
        <end position="196"/>
    </location>
</feature>
<evidence type="ECO:0000256" key="1">
    <source>
        <dbReference type="ARBA" id="ARBA00004389"/>
    </source>
</evidence>
<evidence type="ECO:0000256" key="4">
    <source>
        <dbReference type="ARBA" id="ARBA00022502"/>
    </source>
</evidence>
<dbReference type="PANTHER" id="PTHR28650:SF1">
    <property type="entry name" value="PHOSPHATIDYLINOSITOL-GLYCAN BIOSYNTHESIS CLASS X PROTEIN"/>
    <property type="match status" value="1"/>
</dbReference>
<keyword evidence="9" id="KW-0325">Glycoprotein</keyword>
<comment type="caution">
    <text evidence="11">The sequence shown here is derived from an EMBL/GenBank/DDBJ whole genome shotgun (WGS) entry which is preliminary data.</text>
</comment>
<evidence type="ECO:0000256" key="3">
    <source>
        <dbReference type="ARBA" id="ARBA00010345"/>
    </source>
</evidence>
<comment type="similarity">
    <text evidence="3 10">Belongs to the PIGX family.</text>
</comment>
<evidence type="ECO:0000256" key="2">
    <source>
        <dbReference type="ARBA" id="ARBA00004687"/>
    </source>
</evidence>
<evidence type="ECO:0000256" key="8">
    <source>
        <dbReference type="ARBA" id="ARBA00023136"/>
    </source>
</evidence>
<keyword evidence="10" id="KW-0732">Signal</keyword>
<dbReference type="InterPro" id="IPR040039">
    <property type="entry name" value="PIGX"/>
</dbReference>
<dbReference type="GO" id="GO:0005789">
    <property type="term" value="C:endoplasmic reticulum membrane"/>
    <property type="evidence" value="ECO:0007669"/>
    <property type="project" value="UniProtKB-SubCell"/>
</dbReference>
<accession>A0A553QPN2</accession>
<comment type="pathway">
    <text evidence="2 10">Glycolipid biosynthesis; glycosylphosphatidylinositol-anchor biosynthesis.</text>
</comment>
<proteinExistence type="inferred from homology"/>
<keyword evidence="4 10" id="KW-0337">GPI-anchor biosynthesis</keyword>
<dbReference type="SMART" id="SM00780">
    <property type="entry name" value="PIG-X"/>
    <property type="match status" value="1"/>
</dbReference>
<dbReference type="STRING" id="623744.A0A553QPN2"/>
<dbReference type="UniPathway" id="UPA00196"/>
<dbReference type="OrthoDB" id="5546453at2759"/>
<organism evidence="11 12">
    <name type="scientific">Danionella cerebrum</name>
    <dbReference type="NCBI Taxonomy" id="2873325"/>
    <lineage>
        <taxon>Eukaryota</taxon>
        <taxon>Metazoa</taxon>
        <taxon>Chordata</taxon>
        <taxon>Craniata</taxon>
        <taxon>Vertebrata</taxon>
        <taxon>Euteleostomi</taxon>
        <taxon>Actinopterygii</taxon>
        <taxon>Neopterygii</taxon>
        <taxon>Teleostei</taxon>
        <taxon>Ostariophysi</taxon>
        <taxon>Cypriniformes</taxon>
        <taxon>Danionidae</taxon>
        <taxon>Danioninae</taxon>
        <taxon>Danionella</taxon>
    </lineage>
</organism>
<evidence type="ECO:0000256" key="6">
    <source>
        <dbReference type="ARBA" id="ARBA00022824"/>
    </source>
</evidence>
<dbReference type="EMBL" id="SRMA01025700">
    <property type="protein sequence ID" value="TRY91941.1"/>
    <property type="molecule type" value="Genomic_DNA"/>
</dbReference>
<evidence type="ECO:0000256" key="5">
    <source>
        <dbReference type="ARBA" id="ARBA00022692"/>
    </source>
</evidence>
<dbReference type="PANTHER" id="PTHR28650">
    <property type="entry name" value="PHOSPHATIDYLINOSITOL-GLYCAN BIOSYNTHESIS CLASS X PROTEIN"/>
    <property type="match status" value="1"/>
</dbReference>
<evidence type="ECO:0000313" key="12">
    <source>
        <dbReference type="Proteomes" id="UP000316079"/>
    </source>
</evidence>
<keyword evidence="12" id="KW-1185">Reference proteome</keyword>
<feature type="signal peptide" evidence="10">
    <location>
        <begin position="1"/>
        <end position="24"/>
    </location>
</feature>
<dbReference type="InterPro" id="IPR013233">
    <property type="entry name" value="PIG-X/PBN1"/>
</dbReference>
<sequence length="196" mass="21910">MSASMVYFCYLLAVILYFLNHVDANEGVNCFPSEWLESLSMSVTVTKAGFHRDLDYSVHLTPVDHAVQLLIIQKLPSGVYMDHYQLESLRQDLDLEVLLDSEVDVEAPEFLSSEFAALIFLPSSSLSVSIPIHTRIRDQSLCSWLEVQQLQVSGAVGLQVPLGDASMFTCVCVVTLLTTALSCCYLLKLIWRHGTY</sequence>
<protein>
    <recommendedName>
        <fullName evidence="10">Phosphatidylinositol-glycan biosynthesis class X protein</fullName>
    </recommendedName>
</protein>
<comment type="function">
    <text evidence="10">Stabilizing subunit of the glycosylphosphatidylinositol-mannosyltransferase I complex which catalyzes the transfer of the first mannose, via an alpha-1,4 bond from a dolichol-phosphate-mannose (Dol-P-Man) to the glucosaminyl acyl phosphatidylinositol (GlcN-(acyl)PI) intermediate to generate alpha-D-Man-(1-&gt;4)-alpha-D-GlcN-(1-&gt;6)-(1-radyl,2-acyl-sn-glycero-3-phospho)-2-acyl-inositol and participates in the sixth step of the glycosylphosphatidylinositol-anchor biosynthesis. Probably acts by stabilizing the mannosyltransferase PIGM.</text>
</comment>
<evidence type="ECO:0000256" key="10">
    <source>
        <dbReference type="RuleBase" id="RU366056"/>
    </source>
</evidence>
<evidence type="ECO:0000313" key="11">
    <source>
        <dbReference type="EMBL" id="TRY91941.1"/>
    </source>
</evidence>
<keyword evidence="7 10" id="KW-1133">Transmembrane helix</keyword>
<name>A0A553QPN2_9TELE</name>
<comment type="subcellular location">
    <subcellularLocation>
        <location evidence="1 10">Endoplasmic reticulum membrane</location>
        <topology evidence="1 10">Single-pass membrane protein</topology>
    </subcellularLocation>
</comment>
<dbReference type="GO" id="GO:0006506">
    <property type="term" value="P:GPI anchor biosynthetic process"/>
    <property type="evidence" value="ECO:0007669"/>
    <property type="project" value="UniProtKB-UniPathway"/>
</dbReference>
<dbReference type="AlphaFoldDB" id="A0A553QPN2"/>
<reference evidence="11 12" key="1">
    <citation type="journal article" date="2019" name="Sci. Data">
        <title>Hybrid genome assembly and annotation of Danionella translucida.</title>
        <authorList>
            <person name="Kadobianskyi M."/>
            <person name="Schulze L."/>
            <person name="Schuelke M."/>
            <person name="Judkewitz B."/>
        </authorList>
    </citation>
    <scope>NUCLEOTIDE SEQUENCE [LARGE SCALE GENOMIC DNA]</scope>
    <source>
        <strain evidence="11 12">Bolton</strain>
    </source>
</reference>
<gene>
    <name evidence="11" type="ORF">DNTS_029645</name>
</gene>
<keyword evidence="6 10" id="KW-0256">Endoplasmic reticulum</keyword>
<keyword evidence="5 10" id="KW-0812">Transmembrane</keyword>
<evidence type="ECO:0000256" key="9">
    <source>
        <dbReference type="ARBA" id="ARBA00023180"/>
    </source>
</evidence>